<protein>
    <recommendedName>
        <fullName evidence="4">Guanylate cyclase domain-containing protein</fullName>
    </recommendedName>
</protein>
<dbReference type="EMBL" id="CP066831">
    <property type="protein sequence ID" value="QQM41517.1"/>
    <property type="molecule type" value="Genomic_DNA"/>
</dbReference>
<evidence type="ECO:0000256" key="1">
    <source>
        <dbReference type="SAM" id="MobiDB-lite"/>
    </source>
</evidence>
<proteinExistence type="predicted"/>
<evidence type="ECO:0000313" key="3">
    <source>
        <dbReference type="Proteomes" id="UP000595636"/>
    </source>
</evidence>
<evidence type="ECO:0000313" key="2">
    <source>
        <dbReference type="EMBL" id="QQM41517.1"/>
    </source>
</evidence>
<feature type="compositionally biased region" description="Basic and acidic residues" evidence="1">
    <location>
        <begin position="1"/>
        <end position="16"/>
    </location>
</feature>
<organism evidence="2 3">
    <name type="scientific">Streptomyces liliifuscus</name>
    <dbReference type="NCBI Taxonomy" id="2797636"/>
    <lineage>
        <taxon>Bacteria</taxon>
        <taxon>Bacillati</taxon>
        <taxon>Actinomycetota</taxon>
        <taxon>Actinomycetes</taxon>
        <taxon>Kitasatosporales</taxon>
        <taxon>Streptomycetaceae</taxon>
        <taxon>Streptomyces</taxon>
    </lineage>
</organism>
<dbReference type="Proteomes" id="UP000595636">
    <property type="component" value="Chromosome"/>
</dbReference>
<feature type="region of interest" description="Disordered" evidence="1">
    <location>
        <begin position="1"/>
        <end position="24"/>
    </location>
</feature>
<dbReference type="KEGG" id="slf:JEQ17_19990"/>
<dbReference type="RefSeq" id="WP_200396511.1">
    <property type="nucleotide sequence ID" value="NZ_CP066831.1"/>
</dbReference>
<keyword evidence="3" id="KW-1185">Reference proteome</keyword>
<name>A0A7T7I668_9ACTN</name>
<evidence type="ECO:0008006" key="4">
    <source>
        <dbReference type="Google" id="ProtNLM"/>
    </source>
</evidence>
<sequence length="457" mass="48786">MRDNDTAHTGADDGRGDGGAAHGDVLGTPDLLALDGVVPKGGGQPVHDRIGGVSLGRPLAYALRNQARRPATADPDREFLVCFPFDLEELPDGRRYEQVTLTVHLADGMHALSLDPAPGTVAADGTEISVFGLGRQRLRWTFRAPGRGGALRPDGRWAQAVVRMPASSADVSGRVSLSTTTVQPVLGGALRRRAAQTPYDTPFRVRAAEAWPAVTPLMHQGAFPGAWALATYEDRMRESDGPEPDDERLPPGLRRLCLAVDIEKYSARDNADMVRLQRVLLRTLRAACERVGVVWERCGRQAQGDGYLLVLEPDVDETRVVPGLLDGLTAGLAAANERATEANSVAGQESSPGDLGSVRMRASLHQGIVHEADSGYAGSAVVALFRVLDSDPVRRVLAESPGTDLVAAFSDTLYQDLVDTGYEGLSAVGFEKVEIEIAAKNFTAVAWVRAMRSAGEG</sequence>
<reference evidence="2 3" key="1">
    <citation type="submission" date="2020-12" db="EMBL/GenBank/DDBJ databases">
        <title>A novel species.</title>
        <authorList>
            <person name="Li K."/>
        </authorList>
    </citation>
    <scope>NUCLEOTIDE SEQUENCE [LARGE SCALE GENOMIC DNA]</scope>
    <source>
        <strain evidence="2 3">ZYC-3</strain>
    </source>
</reference>
<dbReference type="AlphaFoldDB" id="A0A7T7I668"/>
<accession>A0A7T7I668</accession>
<gene>
    <name evidence="2" type="ORF">JEQ17_19990</name>
</gene>